<feature type="compositionally biased region" description="Low complexity" evidence="1">
    <location>
        <begin position="110"/>
        <end position="122"/>
    </location>
</feature>
<feature type="region of interest" description="Disordered" evidence="1">
    <location>
        <begin position="102"/>
        <end position="122"/>
    </location>
</feature>
<dbReference type="PANTHER" id="PTHR33022">
    <property type="entry name" value="DUF1985 DOMAIN-CONTAINING PROTEIN"/>
    <property type="match status" value="1"/>
</dbReference>
<dbReference type="OrthoDB" id="1304672at2759"/>
<evidence type="ECO:0000256" key="1">
    <source>
        <dbReference type="SAM" id="MobiDB-lite"/>
    </source>
</evidence>
<dbReference type="EMBL" id="MLFT02000003">
    <property type="protein sequence ID" value="PHT52507.1"/>
    <property type="molecule type" value="Genomic_DNA"/>
</dbReference>
<reference evidence="3" key="2">
    <citation type="journal article" date="2017" name="J. Anim. Genet.">
        <title>Multiple reference genome sequences of hot pepper reveal the massive evolution of plant disease resistance genes by retroduplication.</title>
        <authorList>
            <person name="Kim S."/>
            <person name="Park J."/>
            <person name="Yeom S.-I."/>
            <person name="Kim Y.-M."/>
            <person name="Seo E."/>
            <person name="Kim K.-T."/>
            <person name="Kim M.-S."/>
            <person name="Lee J.M."/>
            <person name="Cheong K."/>
            <person name="Shin H.-S."/>
            <person name="Kim S.-B."/>
            <person name="Han K."/>
            <person name="Lee J."/>
            <person name="Park M."/>
            <person name="Lee H.-A."/>
            <person name="Lee H.-Y."/>
            <person name="Lee Y."/>
            <person name="Oh S."/>
            <person name="Lee J.H."/>
            <person name="Choi E."/>
            <person name="Choi E."/>
            <person name="Lee S.E."/>
            <person name="Jeon J."/>
            <person name="Kim H."/>
            <person name="Choi G."/>
            <person name="Song H."/>
            <person name="Lee J."/>
            <person name="Lee S.-C."/>
            <person name="Kwon J.-K."/>
            <person name="Lee H.-Y."/>
            <person name="Koo N."/>
            <person name="Hong Y."/>
            <person name="Kim R.W."/>
            <person name="Kang W.-H."/>
            <person name="Huh J.H."/>
            <person name="Kang B.-C."/>
            <person name="Yang T.-J."/>
            <person name="Lee Y.-H."/>
            <person name="Bennetzen J.L."/>
            <person name="Choi D."/>
        </authorList>
    </citation>
    <scope>NUCLEOTIDE SEQUENCE [LARGE SCALE GENOMIC DNA]</scope>
    <source>
        <strain evidence="3">cv. PBC81</strain>
    </source>
</reference>
<reference evidence="2 3" key="1">
    <citation type="journal article" date="2017" name="Genome Biol.">
        <title>New reference genome sequences of hot pepper reveal the massive evolution of plant disease-resistance genes by retroduplication.</title>
        <authorList>
            <person name="Kim S."/>
            <person name="Park J."/>
            <person name="Yeom S.I."/>
            <person name="Kim Y.M."/>
            <person name="Seo E."/>
            <person name="Kim K.T."/>
            <person name="Kim M.S."/>
            <person name="Lee J.M."/>
            <person name="Cheong K."/>
            <person name="Shin H.S."/>
            <person name="Kim S.B."/>
            <person name="Han K."/>
            <person name="Lee J."/>
            <person name="Park M."/>
            <person name="Lee H.A."/>
            <person name="Lee H.Y."/>
            <person name="Lee Y."/>
            <person name="Oh S."/>
            <person name="Lee J.H."/>
            <person name="Choi E."/>
            <person name="Choi E."/>
            <person name="Lee S.E."/>
            <person name="Jeon J."/>
            <person name="Kim H."/>
            <person name="Choi G."/>
            <person name="Song H."/>
            <person name="Lee J."/>
            <person name="Lee S.C."/>
            <person name="Kwon J.K."/>
            <person name="Lee H.Y."/>
            <person name="Koo N."/>
            <person name="Hong Y."/>
            <person name="Kim R.W."/>
            <person name="Kang W.H."/>
            <person name="Huh J.H."/>
            <person name="Kang B.C."/>
            <person name="Yang T.J."/>
            <person name="Lee Y.H."/>
            <person name="Bennetzen J.L."/>
            <person name="Choi D."/>
        </authorList>
    </citation>
    <scope>NUCLEOTIDE SEQUENCE [LARGE SCALE GENOMIC DNA]</scope>
    <source>
        <strain evidence="3">cv. PBC81</strain>
    </source>
</reference>
<evidence type="ECO:0008006" key="4">
    <source>
        <dbReference type="Google" id="ProtNLM"/>
    </source>
</evidence>
<keyword evidence="3" id="KW-1185">Reference proteome</keyword>
<gene>
    <name evidence="2" type="ORF">CQW23_06969</name>
</gene>
<evidence type="ECO:0000313" key="3">
    <source>
        <dbReference type="Proteomes" id="UP000224567"/>
    </source>
</evidence>
<organism evidence="2 3">
    <name type="scientific">Capsicum baccatum</name>
    <name type="common">Peruvian pepper</name>
    <dbReference type="NCBI Taxonomy" id="33114"/>
    <lineage>
        <taxon>Eukaryota</taxon>
        <taxon>Viridiplantae</taxon>
        <taxon>Streptophyta</taxon>
        <taxon>Embryophyta</taxon>
        <taxon>Tracheophyta</taxon>
        <taxon>Spermatophyta</taxon>
        <taxon>Magnoliopsida</taxon>
        <taxon>eudicotyledons</taxon>
        <taxon>Gunneridae</taxon>
        <taxon>Pentapetalae</taxon>
        <taxon>asterids</taxon>
        <taxon>lamiids</taxon>
        <taxon>Solanales</taxon>
        <taxon>Solanaceae</taxon>
        <taxon>Solanoideae</taxon>
        <taxon>Capsiceae</taxon>
        <taxon>Capsicum</taxon>
    </lineage>
</organism>
<accession>A0A2G2X4W1</accession>
<evidence type="ECO:0000313" key="2">
    <source>
        <dbReference type="EMBL" id="PHT52507.1"/>
    </source>
</evidence>
<dbReference type="AlphaFoldDB" id="A0A2G2X4W1"/>
<dbReference type="PANTHER" id="PTHR33022:SF13">
    <property type="entry name" value="UBIQUITIN-LIKE PROTEASE FAMILY PROFILE DOMAIN-CONTAINING PROTEIN"/>
    <property type="match status" value="1"/>
</dbReference>
<protein>
    <recommendedName>
        <fullName evidence="4">Ubiquitin-like protease family profile domain-containing protein</fullName>
    </recommendedName>
</protein>
<proteinExistence type="predicted"/>
<comment type="caution">
    <text evidence="2">The sequence shown here is derived from an EMBL/GenBank/DDBJ whole genome shotgun (WGS) entry which is preliminary data.</text>
</comment>
<sequence length="293" mass="32073">MELFGATNIRRKIILEGGLVAVDDSSGSGAAVGANDAPLTVFETTSHYDYDHTVCTNFSPHFATSSECSACKCQECKAKLDGVINDINALIVSVKEMASKRGSGHLTDMPRPTTGGVQPVTPTGRASIPCHRSLSSENHGLVGIIKKLTRDLDNNSTVQVDVTVEDTTEEYNITVDNPSNVSKEEEKIEPVSSGEQKNYPFKGFNVSDEAPKKLTQLINDYTEWIADGLLKHHADRDCGLFIAEYLSDGLQVPNDGLDVGLLRKRYASLLRKYREAKAQKPYASDIKDPRRPK</sequence>
<name>A0A2G2X4W1_CAPBA</name>
<feature type="region of interest" description="Disordered" evidence="1">
    <location>
        <begin position="180"/>
        <end position="204"/>
    </location>
</feature>
<dbReference type="Proteomes" id="UP000224567">
    <property type="component" value="Unassembled WGS sequence"/>
</dbReference>